<evidence type="ECO:0000313" key="2">
    <source>
        <dbReference type="Proteomes" id="UP000682782"/>
    </source>
</evidence>
<keyword evidence="2" id="KW-1185">Reference proteome</keyword>
<dbReference type="EMBL" id="CP068393">
    <property type="protein sequence ID" value="QUC67395.1"/>
    <property type="molecule type" value="Genomic_DNA"/>
</dbReference>
<evidence type="ECO:0000313" key="1">
    <source>
        <dbReference type="EMBL" id="QUC67395.1"/>
    </source>
</evidence>
<dbReference type="Proteomes" id="UP000682782">
    <property type="component" value="Chromosome"/>
</dbReference>
<name>A0AC61N3G0_9FIRM</name>
<organism evidence="1 2">
    <name type="scientific">Aristaeella hokkaidonensis</name>
    <dbReference type="NCBI Taxonomy" id="3046382"/>
    <lineage>
        <taxon>Bacteria</taxon>
        <taxon>Bacillati</taxon>
        <taxon>Bacillota</taxon>
        <taxon>Clostridia</taxon>
        <taxon>Eubacteriales</taxon>
        <taxon>Aristaeellaceae</taxon>
        <taxon>Aristaeella</taxon>
    </lineage>
</organism>
<accession>A0AC61N3G0</accession>
<sequence>MARDNSRVTLQDIAKATGFTVNTVSRALKNKEDISRDTCLHIQNVAREMGYVRNYIASSLRSGRTKTIAMIAGSMMNPFYAVLGDLIQQEAVRLGYSLMILGSRDDPETESRMVEMALSRQVDGVLITPCAIDSPALELLRSSGIPFVLLSRFLTGAQDDCVICDDAQGGRLAASHLIEHGHKNLAMISFRHVIFSSQKRFEGFQQACLDAGIPEGNIHYAEPENREEVLRQLQTWQEEGVTGLFSFCDVEAWSIITMMENAGLNRSFGIIGFDNIMRYINFPKPICTIDPNLREEAETAIDLLRKRIHDPSLPPQQVVLPVSLVCRGSC</sequence>
<proteinExistence type="predicted"/>
<protein>
    <submittedName>
        <fullName evidence="1">LacI family DNA-binding transcriptional regulator</fullName>
    </submittedName>
</protein>
<keyword evidence="1" id="KW-0238">DNA-binding</keyword>
<reference evidence="1" key="1">
    <citation type="submission" date="2021-01" db="EMBL/GenBank/DDBJ databases">
        <title>Complete genome sequence of Clostridiales bacterium R-7.</title>
        <authorList>
            <person name="Mahoney-Kurpe S.C."/>
            <person name="Palevich N."/>
            <person name="Koike S."/>
            <person name="Moon C.D."/>
            <person name="Attwood G.T."/>
        </authorList>
    </citation>
    <scope>NUCLEOTIDE SEQUENCE</scope>
    <source>
        <strain evidence="1">R-7</strain>
    </source>
</reference>
<gene>
    <name evidence="1" type="ORF">JYE49_01410</name>
</gene>